<dbReference type="Pfam" id="PF17791">
    <property type="entry name" value="MG3"/>
    <property type="match status" value="1"/>
</dbReference>
<dbReference type="Gene3D" id="2.60.120.1540">
    <property type="match status" value="1"/>
</dbReference>
<evidence type="ECO:0000256" key="3">
    <source>
        <dbReference type="ARBA" id="ARBA00022859"/>
    </source>
</evidence>
<keyword evidence="3" id="KW-0391">Immunity</keyword>
<evidence type="ECO:0000313" key="14">
    <source>
        <dbReference type="EMBL" id="CRL02685.1"/>
    </source>
</evidence>
<dbReference type="FunFam" id="2.60.40.1930:FF:000001">
    <property type="entry name" value="CD109 isoform 3"/>
    <property type="match status" value="1"/>
</dbReference>
<comment type="subunit">
    <text evidence="8">Heterodimer of a TEP1-N chain and an TEP1-C chain non-covalently linked. Forms a complex composed of TEP1-N and TEP1-C heterodimer, LRIM1 and APL1C; the interaction stabilizes TEP1-N and TEP1-C heterodimer, prevents its binding to tissues while circulating in the hemolymph and protects the thioester bond from hydrolysis. Mature TEP1 and to a lesser extent full-length TEP1 interact with SPCLIP1; the interaction is induced by microbial infection.</text>
</comment>
<dbReference type="SUPFAM" id="SSF48239">
    <property type="entry name" value="Terpenoid cyclases/Protein prenyltransferases"/>
    <property type="match status" value="1"/>
</dbReference>
<gene>
    <name evidence="14" type="primary">similar to CD109 antigen</name>
    <name evidence="14" type="ORF">CLUMA_CG015756</name>
</gene>
<keyword evidence="4" id="KW-0882">Thioester bond</keyword>
<dbReference type="Pfam" id="PF00207">
    <property type="entry name" value="A2M"/>
    <property type="match status" value="1"/>
</dbReference>
<dbReference type="CDD" id="cd02897">
    <property type="entry name" value="A2M_2"/>
    <property type="match status" value="1"/>
</dbReference>
<dbReference type="PANTHER" id="PTHR11412:SF136">
    <property type="entry name" value="CD109 ANTIGEN"/>
    <property type="match status" value="1"/>
</dbReference>
<evidence type="ECO:0000259" key="13">
    <source>
        <dbReference type="SMART" id="SM01361"/>
    </source>
</evidence>
<comment type="function">
    <text evidence="7">Binds covalently through a thioester bond to the pathogen surface resulting in pathogen clearance.</text>
</comment>
<keyword evidence="6" id="KW-0325">Glycoprotein</keyword>
<dbReference type="InterPro" id="IPR001599">
    <property type="entry name" value="Macroglobln_a2"/>
</dbReference>
<dbReference type="Gene3D" id="2.60.40.10">
    <property type="entry name" value="Immunoglobulins"/>
    <property type="match status" value="2"/>
</dbReference>
<dbReference type="SMART" id="SM01360">
    <property type="entry name" value="A2M"/>
    <property type="match status" value="1"/>
</dbReference>
<dbReference type="Gene3D" id="2.60.40.1930">
    <property type="match status" value="2"/>
</dbReference>
<dbReference type="Gene3D" id="2.20.130.20">
    <property type="match status" value="1"/>
</dbReference>
<dbReference type="PROSITE" id="PS00477">
    <property type="entry name" value="ALPHA_2_MACROGLOBULIN"/>
    <property type="match status" value="1"/>
</dbReference>
<keyword evidence="5" id="KW-1015">Disulfide bond</keyword>
<protein>
    <recommendedName>
        <fullName evidence="9">TEP1-F</fullName>
    </recommendedName>
</protein>
<evidence type="ECO:0000256" key="2">
    <source>
        <dbReference type="ARBA" id="ARBA00022729"/>
    </source>
</evidence>
<evidence type="ECO:0000256" key="8">
    <source>
        <dbReference type="ARBA" id="ARBA00063781"/>
    </source>
</evidence>
<dbReference type="Gene3D" id="6.20.50.160">
    <property type="match status" value="1"/>
</dbReference>
<feature type="domain" description="Alpha-2-macroglobulin bait region" evidence="11">
    <location>
        <begin position="487"/>
        <end position="622"/>
    </location>
</feature>
<dbReference type="InterPro" id="IPR011625">
    <property type="entry name" value="A2M_N_BRD"/>
</dbReference>
<evidence type="ECO:0000256" key="1">
    <source>
        <dbReference type="ARBA" id="ARBA00010952"/>
    </source>
</evidence>
<dbReference type="SMART" id="SM01359">
    <property type="entry name" value="A2M_N_2"/>
    <property type="match status" value="1"/>
</dbReference>
<dbReference type="GO" id="GO:0004866">
    <property type="term" value="F:endopeptidase inhibitor activity"/>
    <property type="evidence" value="ECO:0007669"/>
    <property type="project" value="InterPro"/>
</dbReference>
<dbReference type="Proteomes" id="UP000183832">
    <property type="component" value="Unassembled WGS sequence"/>
</dbReference>
<dbReference type="GO" id="GO:0002376">
    <property type="term" value="P:immune system process"/>
    <property type="evidence" value="ECO:0007669"/>
    <property type="project" value="UniProtKB-KW"/>
</dbReference>
<dbReference type="InterPro" id="IPR036595">
    <property type="entry name" value="A-macroglobulin_rcpt-bd_sf"/>
</dbReference>
<reference evidence="14 15" key="1">
    <citation type="submission" date="2015-04" db="EMBL/GenBank/DDBJ databases">
        <authorList>
            <person name="Syromyatnikov M.Y."/>
            <person name="Popov V.N."/>
        </authorList>
    </citation>
    <scope>NUCLEOTIDE SEQUENCE [LARGE SCALE GENOMIC DNA]</scope>
</reference>
<evidence type="ECO:0000259" key="11">
    <source>
        <dbReference type="SMART" id="SM01359"/>
    </source>
</evidence>
<dbReference type="InterPro" id="IPR050473">
    <property type="entry name" value="A2M/Complement_sys"/>
</dbReference>
<evidence type="ECO:0000256" key="10">
    <source>
        <dbReference type="SAM" id="SignalP"/>
    </source>
</evidence>
<dbReference type="Gene3D" id="2.60.40.2950">
    <property type="match status" value="1"/>
</dbReference>
<dbReference type="Pfam" id="PF07678">
    <property type="entry name" value="TED_complement"/>
    <property type="match status" value="1"/>
</dbReference>
<dbReference type="Pfam" id="PF07703">
    <property type="entry name" value="A2M_BRD"/>
    <property type="match status" value="1"/>
</dbReference>
<evidence type="ECO:0000256" key="4">
    <source>
        <dbReference type="ARBA" id="ARBA00022966"/>
    </source>
</evidence>
<dbReference type="InterPro" id="IPR011626">
    <property type="entry name" value="Alpha-macroglobulin_TED"/>
</dbReference>
<dbReference type="SUPFAM" id="SSF49410">
    <property type="entry name" value="Alpha-macroglobulin receptor domain"/>
    <property type="match status" value="1"/>
</dbReference>
<dbReference type="InterPro" id="IPR002890">
    <property type="entry name" value="MG2"/>
</dbReference>
<dbReference type="InterPro" id="IPR009048">
    <property type="entry name" value="A-macroglobulin_rcpt-bd"/>
</dbReference>
<dbReference type="OrthoDB" id="7780472at2759"/>
<dbReference type="InterPro" id="IPR041813">
    <property type="entry name" value="A2M_TED"/>
</dbReference>
<dbReference type="EMBL" id="CVRI01000058">
    <property type="protein sequence ID" value="CRL02685.1"/>
    <property type="molecule type" value="Genomic_DNA"/>
</dbReference>
<proteinExistence type="inferred from homology"/>
<comment type="similarity">
    <text evidence="1">Belongs to the protease inhibitor I39 (alpha-2-macroglobulin) family.</text>
</comment>
<name>A0A1J1IR22_9DIPT</name>
<dbReference type="SMART" id="SM01419">
    <property type="entry name" value="Thiol-ester_cl"/>
    <property type="match status" value="1"/>
</dbReference>
<feature type="chain" id="PRO_5012294822" description="TEP1-F" evidence="10">
    <location>
        <begin position="21"/>
        <end position="1476"/>
    </location>
</feature>
<dbReference type="Gene3D" id="2.60.40.1940">
    <property type="match status" value="1"/>
</dbReference>
<dbReference type="InterPro" id="IPR008930">
    <property type="entry name" value="Terpenoid_cyclase/PrenylTrfase"/>
</dbReference>
<dbReference type="Pfam" id="PF07677">
    <property type="entry name" value="A2M_recep"/>
    <property type="match status" value="1"/>
</dbReference>
<dbReference type="FunFam" id="1.50.10.20:FF:000001">
    <property type="entry name" value="CD109 isoform 1"/>
    <property type="match status" value="1"/>
</dbReference>
<dbReference type="InterPro" id="IPR041555">
    <property type="entry name" value="MG3"/>
</dbReference>
<evidence type="ECO:0000256" key="9">
    <source>
        <dbReference type="ARBA" id="ARBA00078071"/>
    </source>
</evidence>
<dbReference type="Pfam" id="PF01835">
    <property type="entry name" value="MG2"/>
    <property type="match status" value="1"/>
</dbReference>
<keyword evidence="15" id="KW-1185">Reference proteome</keyword>
<feature type="domain" description="Alpha-macroglobulin receptor-binding" evidence="13">
    <location>
        <begin position="1357"/>
        <end position="1446"/>
    </location>
</feature>
<evidence type="ECO:0000256" key="6">
    <source>
        <dbReference type="ARBA" id="ARBA00023180"/>
    </source>
</evidence>
<keyword evidence="2 10" id="KW-0732">Signal</keyword>
<evidence type="ECO:0000259" key="12">
    <source>
        <dbReference type="SMART" id="SM01360"/>
    </source>
</evidence>
<evidence type="ECO:0000313" key="15">
    <source>
        <dbReference type="Proteomes" id="UP000183832"/>
    </source>
</evidence>
<dbReference type="GO" id="GO:0005615">
    <property type="term" value="C:extracellular space"/>
    <property type="evidence" value="ECO:0007669"/>
    <property type="project" value="InterPro"/>
</dbReference>
<evidence type="ECO:0000256" key="5">
    <source>
        <dbReference type="ARBA" id="ARBA00023157"/>
    </source>
</evidence>
<dbReference type="SMART" id="SM01361">
    <property type="entry name" value="A2M_recep"/>
    <property type="match status" value="1"/>
</dbReference>
<dbReference type="InterPro" id="IPR019742">
    <property type="entry name" value="MacrogloblnA2_CS"/>
</dbReference>
<feature type="domain" description="Alpha-2-macroglobulin" evidence="12">
    <location>
        <begin position="734"/>
        <end position="826"/>
    </location>
</feature>
<evidence type="ECO:0000256" key="7">
    <source>
        <dbReference type="ARBA" id="ARBA00057615"/>
    </source>
</evidence>
<dbReference type="InterPro" id="IPR047565">
    <property type="entry name" value="Alpha-macroglob_thiol-ester_cl"/>
</dbReference>
<dbReference type="InterPro" id="IPR013783">
    <property type="entry name" value="Ig-like_fold"/>
</dbReference>
<dbReference type="STRING" id="568069.A0A1J1IR22"/>
<sequence length="1476" mass="167426">MRFKAVKLFLLLTFCDFIACKGFFTVIGSDLIKLNKHYNVSVTAQGYNEQEILQIAIKESLASDEVKSNVFQKTHNVTLINGKSQNIEFDLSGIPEGKYELEVKKLTGEKFMKFKRLNMNTKKQTVLVQTDKSIYKPSDKIQFRVLILNADMKPLERKHKVQVHIMDGANNRVKQYDDVTFTKGVFQNELQLSDSPVLGIWKLYVSVDGNEETQKYFDVDEYTLPKFEVKLDANPDANFKDGKIKATIKAKYTFGKAVKGQGTVTARVMPYHSYDWFYSPQNDQPEIKVSKAIEVDGKKVVEFDIANELGLKKDDGRDVELFVTFKEEMTGREQNASAKVFIHLTPYEINIETSDTEIKPGMPFSATANVKFHDKSVPVSDTHNPVKFDIIYSYFTPRLCEFPPGHFLHHPEYNNSALETTTIPTYECRERHNYTITKKSFLSNGFAKIDIDIPSNTSQLDIYAKYLQDQASRQYITLRYSKNKEYLKVRLLTTKPKVSESIKIEILGTKNVENVTYLISSNRNILESQTISLPETKIFQFELMPTLQMSSNVYILVYAVENDGEIISDAINFNLDRKLENFVKISLSKEQTKPGANLDIEISSKSNSFIGLLGVDQSVLLLKKGNDIENSTVLDEIEAYNDQNAYNDVWREGEDYQFYRDFQYSQTALITNANPEGYEKYLPDYGEDLDRVGIEYDNDMVYNAPPMAEAVGVSQEGGFASRVPIIIRKTFPETWIFDNFNFDSNTSHARISKKVPDTITSWIITGFAVDPIFGLGLTENPSKLTVFQSFFVSTNLPYSIKRGEVVSIPVIVFNYLSDDQKTEVTLFNEDGEFEFAEINHHEGTTQKRKRRSLECQRSKNIIAKSQAGTSVSFMIKPLKVGHITIKVVVASPIAGDGVERQLIVEPEGVTQYKNKAILIDLRNSSEFQTHAYLKVPLKAVPDSTRIEASAIGDILGPSIDNLDKLIKLPWGCGEQNMLNFVPNIVVLDYLTELNKLTPEIEEKAKRYMESGYQRELTYKHDDGSYSAFGKSDPIGSTWLTAFVARSFNKASKYINVDENIIKHALDFLSSAQSNGRFLELGHVSHKDMQGGASNGIGLTAYTLITFLENEKLLKNYQTTIDKALKYIIDNIDSLDDNYSLAITSYALQLAKHAMKDSLLAKLDARSINNEGLKHWEKKETKEEDIDEWSYQPNSVNVEMSAYALHSFIEAGLENECFVIMNWLVRQRNENGGFHSTQDTVVGLQALSKLAAKVYTPNNNIDINIRQKNGDSVNITLNEKNGLILQKHELPVNARDFEITATGNGLSILQLSYKYNMNITDNVPRFILKPEVQPNSNKEFLHLKVCTSFVPDDLTKESNMAVMEVTFPSGFTFDTDTTPVLKATETVKKVETKDEETVVVVYFDNLSDKMICPEFKAYRVHSVAKQKPAPVIIYDYYDNSRRATNFYNPPEISLCDICNGADECKDDCELKEVHVTV</sequence>
<dbReference type="Gene3D" id="2.60.40.690">
    <property type="entry name" value="Alpha-macroglobulin, receptor-binding domain"/>
    <property type="match status" value="1"/>
</dbReference>
<organism evidence="14 15">
    <name type="scientific">Clunio marinus</name>
    <dbReference type="NCBI Taxonomy" id="568069"/>
    <lineage>
        <taxon>Eukaryota</taxon>
        <taxon>Metazoa</taxon>
        <taxon>Ecdysozoa</taxon>
        <taxon>Arthropoda</taxon>
        <taxon>Hexapoda</taxon>
        <taxon>Insecta</taxon>
        <taxon>Pterygota</taxon>
        <taxon>Neoptera</taxon>
        <taxon>Endopterygota</taxon>
        <taxon>Diptera</taxon>
        <taxon>Nematocera</taxon>
        <taxon>Chironomoidea</taxon>
        <taxon>Chironomidae</taxon>
        <taxon>Clunio</taxon>
    </lineage>
</organism>
<dbReference type="PANTHER" id="PTHR11412">
    <property type="entry name" value="MACROGLOBULIN / COMPLEMENT"/>
    <property type="match status" value="1"/>
</dbReference>
<dbReference type="Gene3D" id="1.50.10.20">
    <property type="match status" value="1"/>
</dbReference>
<feature type="signal peptide" evidence="10">
    <location>
        <begin position="1"/>
        <end position="20"/>
    </location>
</feature>
<accession>A0A1J1IR22</accession>